<protein>
    <submittedName>
        <fullName evidence="6">Myo-inositol-1(Or 4)-monophosphatase</fullName>
    </submittedName>
</protein>
<dbReference type="PROSITE" id="PS00629">
    <property type="entry name" value="IMP_1"/>
    <property type="match status" value="1"/>
</dbReference>
<dbReference type="RefSeq" id="WP_090290219.1">
    <property type="nucleotide sequence ID" value="NZ_FNCK01000008.1"/>
</dbReference>
<evidence type="ECO:0000313" key="7">
    <source>
        <dbReference type="Proteomes" id="UP000199708"/>
    </source>
</evidence>
<dbReference type="GO" id="GO:0046872">
    <property type="term" value="F:metal ion binding"/>
    <property type="evidence" value="ECO:0007669"/>
    <property type="project" value="UniProtKB-KW"/>
</dbReference>
<dbReference type="AlphaFoldDB" id="A0A1G7U4T0"/>
<dbReference type="InterPro" id="IPR020583">
    <property type="entry name" value="Inositol_monoP_metal-BS"/>
</dbReference>
<feature type="binding site" evidence="5">
    <location>
        <position position="88"/>
    </location>
    <ligand>
        <name>Mg(2+)</name>
        <dbReference type="ChEBI" id="CHEBI:18420"/>
        <label>1</label>
        <note>catalytic</note>
    </ligand>
</feature>
<dbReference type="Gene3D" id="3.30.540.10">
    <property type="entry name" value="Fructose-1,6-Bisphosphatase, subunit A, domain 1"/>
    <property type="match status" value="1"/>
</dbReference>
<dbReference type="EMBL" id="FNCK01000008">
    <property type="protein sequence ID" value="SDG42398.1"/>
    <property type="molecule type" value="Genomic_DNA"/>
</dbReference>
<sequence>MDFQLHQRVISWLKTAGDSLIASLNTNLMVEEKTNASDLVTRMDKEVEAYLTQQINTHYPDHRVLGEEGKGHSIEDTRGVIWIIDPIDGTLNFVKQGRFFGIMIGIYADGQPLAGYIYDVMQTDLYYGIVGQGAYLNDRPLQPLKINSLAESLMVTNAHILVGNQFNSQALLGASLGSRSYGCAAYEMISVIRGESALYLASRLMPWDFAAGVAILESLGFKYSQPDGKALNLLTANPGIFCNAAVYEEVLQIINLK</sequence>
<feature type="binding site" evidence="5">
    <location>
        <position position="67"/>
    </location>
    <ligand>
        <name>Mg(2+)</name>
        <dbReference type="ChEBI" id="CHEBI:18420"/>
        <label>1</label>
        <note>catalytic</note>
    </ligand>
</feature>
<evidence type="ECO:0000256" key="2">
    <source>
        <dbReference type="ARBA" id="ARBA00022723"/>
    </source>
</evidence>
<gene>
    <name evidence="6" type="ORF">SAMN05421791_10858</name>
</gene>
<keyword evidence="7" id="KW-1185">Reference proteome</keyword>
<dbReference type="FunFam" id="3.30.540.10:FF:000003">
    <property type="entry name" value="Inositol-1-monophosphatase"/>
    <property type="match status" value="1"/>
</dbReference>
<dbReference type="GO" id="GO:0006020">
    <property type="term" value="P:inositol metabolic process"/>
    <property type="evidence" value="ECO:0007669"/>
    <property type="project" value="TreeGrafter"/>
</dbReference>
<evidence type="ECO:0000256" key="4">
    <source>
        <dbReference type="ARBA" id="ARBA00022842"/>
    </source>
</evidence>
<evidence type="ECO:0000256" key="5">
    <source>
        <dbReference type="PIRSR" id="PIRSR600760-2"/>
    </source>
</evidence>
<dbReference type="OrthoDB" id="9772456at2"/>
<feature type="binding site" evidence="5">
    <location>
        <position position="85"/>
    </location>
    <ligand>
        <name>Mg(2+)</name>
        <dbReference type="ChEBI" id="CHEBI:18420"/>
        <label>1</label>
        <note>catalytic</note>
    </ligand>
</feature>
<organism evidence="6 7">
    <name type="scientific">Facklamia miroungae</name>
    <dbReference type="NCBI Taxonomy" id="120956"/>
    <lineage>
        <taxon>Bacteria</taxon>
        <taxon>Bacillati</taxon>
        <taxon>Bacillota</taxon>
        <taxon>Bacilli</taxon>
        <taxon>Lactobacillales</taxon>
        <taxon>Aerococcaceae</taxon>
        <taxon>Facklamia</taxon>
    </lineage>
</organism>
<reference evidence="6 7" key="1">
    <citation type="submission" date="2016-10" db="EMBL/GenBank/DDBJ databases">
        <authorList>
            <person name="de Groot N.N."/>
        </authorList>
    </citation>
    <scope>NUCLEOTIDE SEQUENCE [LARGE SCALE GENOMIC DNA]</scope>
    <source>
        <strain evidence="6 7">ATCC BAA-466</strain>
    </source>
</reference>
<dbReference type="Pfam" id="PF00459">
    <property type="entry name" value="Inositol_P"/>
    <property type="match status" value="1"/>
</dbReference>
<evidence type="ECO:0000313" key="6">
    <source>
        <dbReference type="EMBL" id="SDG42398.1"/>
    </source>
</evidence>
<dbReference type="PRINTS" id="PR00377">
    <property type="entry name" value="IMPHPHTASES"/>
</dbReference>
<evidence type="ECO:0000256" key="1">
    <source>
        <dbReference type="ARBA" id="ARBA00001946"/>
    </source>
</evidence>
<accession>A0A1G7U4T0</accession>
<dbReference type="Proteomes" id="UP000199708">
    <property type="component" value="Unassembled WGS sequence"/>
</dbReference>
<dbReference type="Gene3D" id="3.40.190.80">
    <property type="match status" value="1"/>
</dbReference>
<evidence type="ECO:0000256" key="3">
    <source>
        <dbReference type="ARBA" id="ARBA00022801"/>
    </source>
</evidence>
<dbReference type="CDD" id="cd01637">
    <property type="entry name" value="IMPase_like"/>
    <property type="match status" value="1"/>
</dbReference>
<dbReference type="InterPro" id="IPR000760">
    <property type="entry name" value="Inositol_monophosphatase-like"/>
</dbReference>
<dbReference type="SUPFAM" id="SSF56655">
    <property type="entry name" value="Carbohydrate phosphatase"/>
    <property type="match status" value="1"/>
</dbReference>
<feature type="binding site" evidence="5">
    <location>
        <position position="208"/>
    </location>
    <ligand>
        <name>Mg(2+)</name>
        <dbReference type="ChEBI" id="CHEBI:18420"/>
        <label>1</label>
        <note>catalytic</note>
    </ligand>
</feature>
<dbReference type="PANTHER" id="PTHR20854:SF4">
    <property type="entry name" value="INOSITOL-1-MONOPHOSPHATASE-RELATED"/>
    <property type="match status" value="1"/>
</dbReference>
<keyword evidence="2 5" id="KW-0479">Metal-binding</keyword>
<keyword evidence="3" id="KW-0378">Hydrolase</keyword>
<dbReference type="PANTHER" id="PTHR20854">
    <property type="entry name" value="INOSITOL MONOPHOSPHATASE"/>
    <property type="match status" value="1"/>
</dbReference>
<proteinExistence type="predicted"/>
<comment type="cofactor">
    <cofactor evidence="1 5">
        <name>Mg(2+)</name>
        <dbReference type="ChEBI" id="CHEBI:18420"/>
    </cofactor>
</comment>
<dbReference type="STRING" id="120956.SAMN05421791_10858"/>
<keyword evidence="4 5" id="KW-0460">Magnesium</keyword>
<dbReference type="GO" id="GO:0007165">
    <property type="term" value="P:signal transduction"/>
    <property type="evidence" value="ECO:0007669"/>
    <property type="project" value="TreeGrafter"/>
</dbReference>
<dbReference type="GO" id="GO:0008934">
    <property type="term" value="F:inositol monophosphate 1-phosphatase activity"/>
    <property type="evidence" value="ECO:0007669"/>
    <property type="project" value="TreeGrafter"/>
</dbReference>
<name>A0A1G7U4T0_9LACT</name>
<feature type="binding site" evidence="5">
    <location>
        <position position="87"/>
    </location>
    <ligand>
        <name>Mg(2+)</name>
        <dbReference type="ChEBI" id="CHEBI:18420"/>
        <label>1</label>
        <note>catalytic</note>
    </ligand>
</feature>